<dbReference type="SUPFAM" id="SSF48498">
    <property type="entry name" value="Tetracyclin repressor-like, C-terminal domain"/>
    <property type="match status" value="1"/>
</dbReference>
<feature type="domain" description="HTH tetR-type" evidence="5">
    <location>
        <begin position="48"/>
        <end position="108"/>
    </location>
</feature>
<organism evidence="6 7">
    <name type="scientific">Leptospira brenneri</name>
    <dbReference type="NCBI Taxonomy" id="2023182"/>
    <lineage>
        <taxon>Bacteria</taxon>
        <taxon>Pseudomonadati</taxon>
        <taxon>Spirochaetota</taxon>
        <taxon>Spirochaetia</taxon>
        <taxon>Leptospirales</taxon>
        <taxon>Leptospiraceae</taxon>
        <taxon>Leptospira</taxon>
    </lineage>
</organism>
<keyword evidence="1" id="KW-0805">Transcription regulation</keyword>
<name>A0A5F1Z2I8_9LEPT</name>
<keyword evidence="3" id="KW-0804">Transcription</keyword>
<evidence type="ECO:0000259" key="5">
    <source>
        <dbReference type="PROSITE" id="PS50977"/>
    </source>
</evidence>
<evidence type="ECO:0000256" key="1">
    <source>
        <dbReference type="ARBA" id="ARBA00023015"/>
    </source>
</evidence>
<dbReference type="PROSITE" id="PS50977">
    <property type="entry name" value="HTH_TETR_2"/>
    <property type="match status" value="1"/>
</dbReference>
<proteinExistence type="predicted"/>
<dbReference type="InterPro" id="IPR036271">
    <property type="entry name" value="Tet_transcr_reg_TetR-rel_C_sf"/>
</dbReference>
<accession>A0A5F1Z2I8</accession>
<dbReference type="Proteomes" id="UP000297891">
    <property type="component" value="Unassembled WGS sequence"/>
</dbReference>
<dbReference type="InterPro" id="IPR009057">
    <property type="entry name" value="Homeodomain-like_sf"/>
</dbReference>
<gene>
    <name evidence="6" type="ORF">EHQ30_13470</name>
</gene>
<evidence type="ECO:0000256" key="2">
    <source>
        <dbReference type="ARBA" id="ARBA00023125"/>
    </source>
</evidence>
<evidence type="ECO:0000256" key="4">
    <source>
        <dbReference type="PROSITE-ProRule" id="PRU00335"/>
    </source>
</evidence>
<dbReference type="GO" id="GO:0003677">
    <property type="term" value="F:DNA binding"/>
    <property type="evidence" value="ECO:0007669"/>
    <property type="project" value="UniProtKB-UniRule"/>
</dbReference>
<keyword evidence="7" id="KW-1185">Reference proteome</keyword>
<dbReference type="AlphaFoldDB" id="A0A5F1Z2I8"/>
<dbReference type="PANTHER" id="PTHR47506">
    <property type="entry name" value="TRANSCRIPTIONAL REGULATORY PROTEIN"/>
    <property type="match status" value="1"/>
</dbReference>
<dbReference type="Pfam" id="PF00440">
    <property type="entry name" value="TetR_N"/>
    <property type="match status" value="1"/>
</dbReference>
<dbReference type="EMBL" id="RQFP01000014">
    <property type="protein sequence ID" value="TGK91240.1"/>
    <property type="molecule type" value="Genomic_DNA"/>
</dbReference>
<keyword evidence="2 4" id="KW-0238">DNA-binding</keyword>
<dbReference type="PRINTS" id="PR00455">
    <property type="entry name" value="HTHTETR"/>
</dbReference>
<sequence>METGLSLSRDKIVSFFAFFSVGLKYNEGVKHQNPNSSLFSMPNARNEANPGARLLNAARDLFYSHGYAMAGINEVIEKSNTSKKSFYNYYPSKTDLGRAFLHLEKESLCDLVDHFIQKNPKNYRAFVSAWCRFLKTLAKSKTYKGCPFANLSAQSSGEFDLEISETMNLLKEKFIHFLENSDLTLNKKDSERKARSILVLYQGCIQMWKLTGDVNYFDQFKEQLLV</sequence>
<evidence type="ECO:0000313" key="7">
    <source>
        <dbReference type="Proteomes" id="UP000297891"/>
    </source>
</evidence>
<dbReference type="InterPro" id="IPR001647">
    <property type="entry name" value="HTH_TetR"/>
</dbReference>
<dbReference type="SUPFAM" id="SSF46689">
    <property type="entry name" value="Homeodomain-like"/>
    <property type="match status" value="1"/>
</dbReference>
<dbReference type="OrthoDB" id="116240at2"/>
<dbReference type="PANTHER" id="PTHR47506:SF3">
    <property type="entry name" value="HTH-TYPE TRANSCRIPTIONAL REGULATOR LMRA"/>
    <property type="match status" value="1"/>
</dbReference>
<feature type="DNA-binding region" description="H-T-H motif" evidence="4">
    <location>
        <begin position="71"/>
        <end position="90"/>
    </location>
</feature>
<reference evidence="6" key="1">
    <citation type="journal article" date="2019" name="PLoS Negl. Trop. Dis.">
        <title>Revisiting the worldwide diversity of Leptospira species in the environment.</title>
        <authorList>
            <person name="Vincent A.T."/>
            <person name="Schiettekatte O."/>
            <person name="Bourhy P."/>
            <person name="Veyrier F.J."/>
            <person name="Picardeau M."/>
        </authorList>
    </citation>
    <scope>NUCLEOTIDE SEQUENCE [LARGE SCALE GENOMIC DNA]</scope>
    <source>
        <strain evidence="6">201800277</strain>
    </source>
</reference>
<evidence type="ECO:0000313" key="6">
    <source>
        <dbReference type="EMBL" id="TGK91240.1"/>
    </source>
</evidence>
<dbReference type="Gene3D" id="1.10.357.10">
    <property type="entry name" value="Tetracycline Repressor, domain 2"/>
    <property type="match status" value="1"/>
</dbReference>
<comment type="caution">
    <text evidence="6">The sequence shown here is derived from an EMBL/GenBank/DDBJ whole genome shotgun (WGS) entry which is preliminary data.</text>
</comment>
<evidence type="ECO:0000256" key="3">
    <source>
        <dbReference type="ARBA" id="ARBA00023163"/>
    </source>
</evidence>
<protein>
    <submittedName>
        <fullName evidence="6">TetR/AcrR family transcriptional regulator</fullName>
    </submittedName>
</protein>